<feature type="binding site" evidence="6">
    <location>
        <position position="95"/>
    </location>
    <ligand>
        <name>S-adenosyl-L-methionine</name>
        <dbReference type="ChEBI" id="CHEBI:59789"/>
    </ligand>
</feature>
<gene>
    <name evidence="8" type="ORF">SAMN04488238_107113</name>
</gene>
<feature type="domain" description="CheR-type methyltransferase" evidence="7">
    <location>
        <begin position="12"/>
        <end position="289"/>
    </location>
</feature>
<evidence type="ECO:0000256" key="6">
    <source>
        <dbReference type="PIRSR" id="PIRSR000410-1"/>
    </source>
</evidence>
<keyword evidence="9" id="KW-1185">Reference proteome</keyword>
<feature type="binding site" evidence="6">
    <location>
        <position position="89"/>
    </location>
    <ligand>
        <name>S-adenosyl-L-methionine</name>
        <dbReference type="ChEBI" id="CHEBI:59789"/>
    </ligand>
</feature>
<protein>
    <recommendedName>
        <fullName evidence="5">Chemotaxis protein methyltransferase</fullName>
        <ecNumber evidence="5">2.1.1.80</ecNumber>
    </recommendedName>
</protein>
<feature type="binding site" evidence="6">
    <location>
        <position position="91"/>
    </location>
    <ligand>
        <name>S-adenosyl-L-methionine</name>
        <dbReference type="ChEBI" id="CHEBI:59789"/>
    </ligand>
</feature>
<dbReference type="AlphaFoldDB" id="A0A1H3AUI9"/>
<dbReference type="SMART" id="SM00138">
    <property type="entry name" value="MeTrc"/>
    <property type="match status" value="1"/>
</dbReference>
<feature type="binding site" evidence="6">
    <location>
        <begin position="232"/>
        <end position="233"/>
    </location>
    <ligand>
        <name>S-adenosyl-L-methionine</name>
        <dbReference type="ChEBI" id="CHEBI:59789"/>
    </ligand>
</feature>
<dbReference type="InterPro" id="IPR036804">
    <property type="entry name" value="CheR_N_sf"/>
</dbReference>
<dbReference type="OrthoDB" id="9816309at2"/>
<dbReference type="InterPro" id="IPR026024">
    <property type="entry name" value="Chemotaxis_MeTrfase_CheR"/>
</dbReference>
<dbReference type="EMBL" id="FNOM01000007">
    <property type="protein sequence ID" value="SDX32509.1"/>
    <property type="molecule type" value="Genomic_DNA"/>
</dbReference>
<keyword evidence="3 5" id="KW-0808">Transferase</keyword>
<dbReference type="STRING" id="564137.SAMN04488238_107113"/>
<evidence type="ECO:0000256" key="5">
    <source>
        <dbReference type="PIRNR" id="PIRNR000410"/>
    </source>
</evidence>
<evidence type="ECO:0000256" key="3">
    <source>
        <dbReference type="ARBA" id="ARBA00022679"/>
    </source>
</evidence>
<evidence type="ECO:0000256" key="2">
    <source>
        <dbReference type="ARBA" id="ARBA00022603"/>
    </source>
</evidence>
<dbReference type="Pfam" id="PF01739">
    <property type="entry name" value="CheR"/>
    <property type="match status" value="1"/>
</dbReference>
<dbReference type="EC" id="2.1.1.80" evidence="5"/>
<dbReference type="PANTHER" id="PTHR24422:SF19">
    <property type="entry name" value="CHEMOTAXIS PROTEIN METHYLTRANSFERASE"/>
    <property type="match status" value="1"/>
</dbReference>
<dbReference type="Pfam" id="PF03705">
    <property type="entry name" value="CheR_N"/>
    <property type="match status" value="1"/>
</dbReference>
<sequence>MNGITVSAKNIGVERDLAFTMEDFSRIASFLHDSTGIRLSDANEPMVFSRLAGRIRALGFDSFSTYLDMAWNSRSADERDHLISALTTNTTHFFREKYHFDILCEDILPDLIKRARAGDRIRIWSAACSSGEEAYSIALCIFRAFPDVLSHNVRILATDVDQEILKRAEAGSYLTTSVQDIPQQYLDIGFDATADQSRYIVKSGIRDLVSFRRLNLIQSWPFSGKFDLIFCRNVAIYMDLETQTKIWNGFRLVLRQGGYLFIGHSERLSPSTKEYFELVGNTAYKMINPNNKLDRGRNTSADRGY</sequence>
<dbReference type="PROSITE" id="PS50123">
    <property type="entry name" value="CHER"/>
    <property type="match status" value="1"/>
</dbReference>
<feature type="binding site" evidence="6">
    <location>
        <begin position="215"/>
        <end position="216"/>
    </location>
    <ligand>
        <name>S-adenosyl-L-methionine</name>
        <dbReference type="ChEBI" id="CHEBI:59789"/>
    </ligand>
</feature>
<comment type="catalytic activity">
    <reaction evidence="1 5">
        <text>L-glutamyl-[protein] + S-adenosyl-L-methionine = [protein]-L-glutamate 5-O-methyl ester + S-adenosyl-L-homocysteine</text>
        <dbReference type="Rhea" id="RHEA:24452"/>
        <dbReference type="Rhea" id="RHEA-COMP:10208"/>
        <dbReference type="Rhea" id="RHEA-COMP:10311"/>
        <dbReference type="ChEBI" id="CHEBI:29973"/>
        <dbReference type="ChEBI" id="CHEBI:57856"/>
        <dbReference type="ChEBI" id="CHEBI:59789"/>
        <dbReference type="ChEBI" id="CHEBI:82795"/>
        <dbReference type="EC" id="2.1.1.80"/>
    </reaction>
</comment>
<evidence type="ECO:0000256" key="1">
    <source>
        <dbReference type="ARBA" id="ARBA00001541"/>
    </source>
</evidence>
<dbReference type="InterPro" id="IPR029063">
    <property type="entry name" value="SAM-dependent_MTases_sf"/>
</dbReference>
<evidence type="ECO:0000256" key="4">
    <source>
        <dbReference type="ARBA" id="ARBA00022691"/>
    </source>
</evidence>
<dbReference type="PIRSF" id="PIRSF000410">
    <property type="entry name" value="CheR"/>
    <property type="match status" value="1"/>
</dbReference>
<evidence type="ECO:0000313" key="8">
    <source>
        <dbReference type="EMBL" id="SDX32509.1"/>
    </source>
</evidence>
<dbReference type="Proteomes" id="UP000198539">
    <property type="component" value="Unassembled WGS sequence"/>
</dbReference>
<feature type="binding site" evidence="6">
    <location>
        <position position="133"/>
    </location>
    <ligand>
        <name>S-adenosyl-L-methionine</name>
        <dbReference type="ChEBI" id="CHEBI:59789"/>
    </ligand>
</feature>
<feature type="binding site" evidence="6">
    <location>
        <position position="159"/>
    </location>
    <ligand>
        <name>S-adenosyl-L-methionine</name>
        <dbReference type="ChEBI" id="CHEBI:59789"/>
    </ligand>
</feature>
<evidence type="ECO:0000313" key="9">
    <source>
        <dbReference type="Proteomes" id="UP000198539"/>
    </source>
</evidence>
<reference evidence="8 9" key="1">
    <citation type="submission" date="2016-10" db="EMBL/GenBank/DDBJ databases">
        <authorList>
            <person name="de Groot N.N."/>
        </authorList>
    </citation>
    <scope>NUCLEOTIDE SEQUENCE [LARGE SCALE GENOMIC DNA]</scope>
    <source>
        <strain evidence="8 9">CGMCC 1.8894</strain>
    </source>
</reference>
<dbReference type="InterPro" id="IPR000780">
    <property type="entry name" value="CheR_MeTrfase"/>
</dbReference>
<dbReference type="InterPro" id="IPR022642">
    <property type="entry name" value="CheR_C"/>
</dbReference>
<dbReference type="PRINTS" id="PR00996">
    <property type="entry name" value="CHERMTFRASE"/>
</dbReference>
<name>A0A1H3AUI9_9RHOB</name>
<dbReference type="Gene3D" id="3.40.50.150">
    <property type="entry name" value="Vaccinia Virus protein VP39"/>
    <property type="match status" value="1"/>
</dbReference>
<dbReference type="Gene3D" id="1.10.155.10">
    <property type="entry name" value="Chemotaxis receptor methyltransferase CheR, N-terminal domain"/>
    <property type="match status" value="1"/>
</dbReference>
<dbReference type="GO" id="GO:0032259">
    <property type="term" value="P:methylation"/>
    <property type="evidence" value="ECO:0007669"/>
    <property type="project" value="UniProtKB-KW"/>
</dbReference>
<dbReference type="SUPFAM" id="SSF53335">
    <property type="entry name" value="S-adenosyl-L-methionine-dependent methyltransferases"/>
    <property type="match status" value="1"/>
</dbReference>
<evidence type="ECO:0000259" key="7">
    <source>
        <dbReference type="PROSITE" id="PS50123"/>
    </source>
</evidence>
<keyword evidence="4 5" id="KW-0949">S-adenosyl-L-methionine</keyword>
<organism evidence="8 9">
    <name type="scientific">Roseicitreum antarcticum</name>
    <dbReference type="NCBI Taxonomy" id="564137"/>
    <lineage>
        <taxon>Bacteria</taxon>
        <taxon>Pseudomonadati</taxon>
        <taxon>Pseudomonadota</taxon>
        <taxon>Alphaproteobacteria</taxon>
        <taxon>Rhodobacterales</taxon>
        <taxon>Paracoccaceae</taxon>
        <taxon>Roseicitreum</taxon>
    </lineage>
</organism>
<proteinExistence type="predicted"/>
<dbReference type="InterPro" id="IPR022641">
    <property type="entry name" value="CheR_N"/>
</dbReference>
<dbReference type="PANTHER" id="PTHR24422">
    <property type="entry name" value="CHEMOTAXIS PROTEIN METHYLTRANSFERASE"/>
    <property type="match status" value="1"/>
</dbReference>
<accession>A0A1H3AUI9</accession>
<comment type="function">
    <text evidence="5">Methylation of the membrane-bound methyl-accepting chemotaxis proteins (MCP) to form gamma-glutamyl methyl ester residues in MCP.</text>
</comment>
<dbReference type="SUPFAM" id="SSF47757">
    <property type="entry name" value="Chemotaxis receptor methyltransferase CheR, N-terminal domain"/>
    <property type="match status" value="1"/>
</dbReference>
<dbReference type="RefSeq" id="WP_092890254.1">
    <property type="nucleotide sequence ID" value="NZ_CP061498.1"/>
</dbReference>
<dbReference type="InterPro" id="IPR050903">
    <property type="entry name" value="Bact_Chemotaxis_MeTrfase"/>
</dbReference>
<dbReference type="GO" id="GO:0008983">
    <property type="term" value="F:protein-glutamate O-methyltransferase activity"/>
    <property type="evidence" value="ECO:0007669"/>
    <property type="project" value="UniProtKB-EC"/>
</dbReference>
<keyword evidence="2 5" id="KW-0489">Methyltransferase</keyword>